<protein>
    <submittedName>
        <fullName evidence="1">Uncharacterized protein</fullName>
    </submittedName>
</protein>
<name>A0AAD1S6Z8_PELCU</name>
<evidence type="ECO:0000313" key="1">
    <source>
        <dbReference type="EMBL" id="CAH2293394.1"/>
    </source>
</evidence>
<dbReference type="AlphaFoldDB" id="A0AAD1S6Z8"/>
<sequence length="112" mass="13063">MAQHKTKKGSAINEKLNFFGNKQQIEAADLQRPSQDGDASLNIKTPSAIWINPWRQINLPKATYKWRSTISHRSSLCPGNTQEMYKRSAKEHYKQKPKWITSPRRIMIWHST</sequence>
<reference evidence="1" key="1">
    <citation type="submission" date="2022-03" db="EMBL/GenBank/DDBJ databases">
        <authorList>
            <person name="Alioto T."/>
            <person name="Alioto T."/>
            <person name="Gomez Garrido J."/>
        </authorList>
    </citation>
    <scope>NUCLEOTIDE SEQUENCE</scope>
</reference>
<gene>
    <name evidence="1" type="ORF">PECUL_23A003663</name>
</gene>
<proteinExistence type="predicted"/>
<evidence type="ECO:0000313" key="2">
    <source>
        <dbReference type="Proteomes" id="UP001295444"/>
    </source>
</evidence>
<organism evidence="1 2">
    <name type="scientific">Pelobates cultripes</name>
    <name type="common">Western spadefoot toad</name>
    <dbReference type="NCBI Taxonomy" id="61616"/>
    <lineage>
        <taxon>Eukaryota</taxon>
        <taxon>Metazoa</taxon>
        <taxon>Chordata</taxon>
        <taxon>Craniata</taxon>
        <taxon>Vertebrata</taxon>
        <taxon>Euteleostomi</taxon>
        <taxon>Amphibia</taxon>
        <taxon>Batrachia</taxon>
        <taxon>Anura</taxon>
        <taxon>Pelobatoidea</taxon>
        <taxon>Pelobatidae</taxon>
        <taxon>Pelobates</taxon>
    </lineage>
</organism>
<dbReference type="Proteomes" id="UP001295444">
    <property type="component" value="Chromosome 05"/>
</dbReference>
<dbReference type="EMBL" id="OW240916">
    <property type="protein sequence ID" value="CAH2293394.1"/>
    <property type="molecule type" value="Genomic_DNA"/>
</dbReference>
<keyword evidence="2" id="KW-1185">Reference proteome</keyword>
<accession>A0AAD1S6Z8</accession>